<accession>A0A0D0B2E2</accession>
<dbReference type="Proteomes" id="UP000054485">
    <property type="component" value="Unassembled WGS sequence"/>
</dbReference>
<organism evidence="1 2">
    <name type="scientific">Suillus luteus UH-Slu-Lm8-n1</name>
    <dbReference type="NCBI Taxonomy" id="930992"/>
    <lineage>
        <taxon>Eukaryota</taxon>
        <taxon>Fungi</taxon>
        <taxon>Dikarya</taxon>
        <taxon>Basidiomycota</taxon>
        <taxon>Agaricomycotina</taxon>
        <taxon>Agaricomycetes</taxon>
        <taxon>Agaricomycetidae</taxon>
        <taxon>Boletales</taxon>
        <taxon>Suillineae</taxon>
        <taxon>Suillaceae</taxon>
        <taxon>Suillus</taxon>
    </lineage>
</organism>
<dbReference type="AlphaFoldDB" id="A0A0D0B2E2"/>
<dbReference type="HOGENOM" id="CLU_2147520_0_0_1"/>
<evidence type="ECO:0000313" key="1">
    <source>
        <dbReference type="EMBL" id="KIK38113.1"/>
    </source>
</evidence>
<dbReference type="EMBL" id="KN835410">
    <property type="protein sequence ID" value="KIK38113.1"/>
    <property type="molecule type" value="Genomic_DNA"/>
</dbReference>
<dbReference type="InParanoid" id="A0A0D0B2E2"/>
<proteinExistence type="predicted"/>
<reference evidence="1 2" key="1">
    <citation type="submission" date="2014-04" db="EMBL/GenBank/DDBJ databases">
        <authorList>
            <consortium name="DOE Joint Genome Institute"/>
            <person name="Kuo A."/>
            <person name="Ruytinx J."/>
            <person name="Rineau F."/>
            <person name="Colpaert J."/>
            <person name="Kohler A."/>
            <person name="Nagy L.G."/>
            <person name="Floudas D."/>
            <person name="Copeland A."/>
            <person name="Barry K.W."/>
            <person name="Cichocki N."/>
            <person name="Veneault-Fourrey C."/>
            <person name="LaButti K."/>
            <person name="Lindquist E.A."/>
            <person name="Lipzen A."/>
            <person name="Lundell T."/>
            <person name="Morin E."/>
            <person name="Murat C."/>
            <person name="Sun H."/>
            <person name="Tunlid A."/>
            <person name="Henrissat B."/>
            <person name="Grigoriev I.V."/>
            <person name="Hibbett D.S."/>
            <person name="Martin F."/>
            <person name="Nordberg H.P."/>
            <person name="Cantor M.N."/>
            <person name="Hua S.X."/>
        </authorList>
    </citation>
    <scope>NUCLEOTIDE SEQUENCE [LARGE SCALE GENOMIC DNA]</scope>
    <source>
        <strain evidence="1 2">UH-Slu-Lm8-n1</strain>
    </source>
</reference>
<gene>
    <name evidence="1" type="ORF">CY34DRAFT_408006</name>
</gene>
<protein>
    <submittedName>
        <fullName evidence="1">Uncharacterized protein</fullName>
    </submittedName>
</protein>
<sequence>MNIRLFRQSHVRTITTVIRWSGESRSCPTYVVLPRDHPVGAVIAIWRNPVNHSIYAITTFIQFRADSLKRTQLTRRSPPLNDSTDTGCLVTTSCLSIWNSFWYGYRVCVVIR</sequence>
<evidence type="ECO:0000313" key="2">
    <source>
        <dbReference type="Proteomes" id="UP000054485"/>
    </source>
</evidence>
<name>A0A0D0B2E2_9AGAM</name>
<keyword evidence="2" id="KW-1185">Reference proteome</keyword>
<reference evidence="2" key="2">
    <citation type="submission" date="2015-01" db="EMBL/GenBank/DDBJ databases">
        <title>Evolutionary Origins and Diversification of the Mycorrhizal Mutualists.</title>
        <authorList>
            <consortium name="DOE Joint Genome Institute"/>
            <consortium name="Mycorrhizal Genomics Consortium"/>
            <person name="Kohler A."/>
            <person name="Kuo A."/>
            <person name="Nagy L.G."/>
            <person name="Floudas D."/>
            <person name="Copeland A."/>
            <person name="Barry K.W."/>
            <person name="Cichocki N."/>
            <person name="Veneault-Fourrey C."/>
            <person name="LaButti K."/>
            <person name="Lindquist E.A."/>
            <person name="Lipzen A."/>
            <person name="Lundell T."/>
            <person name="Morin E."/>
            <person name="Murat C."/>
            <person name="Riley R."/>
            <person name="Ohm R."/>
            <person name="Sun H."/>
            <person name="Tunlid A."/>
            <person name="Henrissat B."/>
            <person name="Grigoriev I.V."/>
            <person name="Hibbett D.S."/>
            <person name="Martin F."/>
        </authorList>
    </citation>
    <scope>NUCLEOTIDE SEQUENCE [LARGE SCALE GENOMIC DNA]</scope>
    <source>
        <strain evidence="2">UH-Slu-Lm8-n1</strain>
    </source>
</reference>